<comment type="similarity">
    <text evidence="11">In the N-terminal section; belongs to the FAD-binding oxidoreductase type 6 family.</text>
</comment>
<dbReference type="SUPFAM" id="SSF54292">
    <property type="entry name" value="2Fe-2S ferredoxin-like"/>
    <property type="match status" value="1"/>
</dbReference>
<evidence type="ECO:0000256" key="3">
    <source>
        <dbReference type="ARBA" id="ARBA00022714"/>
    </source>
</evidence>
<dbReference type="Pfam" id="PF00111">
    <property type="entry name" value="Fer2"/>
    <property type="match status" value="1"/>
</dbReference>
<keyword evidence="7" id="KW-0408">Iron</keyword>
<dbReference type="InterPro" id="IPR011037">
    <property type="entry name" value="Pyrv_Knase-like_insert_dom_sf"/>
</dbReference>
<protein>
    <submittedName>
        <fullName evidence="15">Oxidoreductase, FAD-binding/iron-sulfur cluster binding protein</fullName>
    </submittedName>
</protein>
<proteinExistence type="inferred from homology"/>
<dbReference type="GO" id="GO:0016491">
    <property type="term" value="F:oxidoreductase activity"/>
    <property type="evidence" value="ECO:0007669"/>
    <property type="project" value="UniProtKB-KW"/>
</dbReference>
<dbReference type="Pfam" id="PF00970">
    <property type="entry name" value="FAD_binding_6"/>
    <property type="match status" value="1"/>
</dbReference>
<dbReference type="PANTHER" id="PTHR47354:SF6">
    <property type="entry name" value="NADH OXIDOREDUCTASE HCR"/>
    <property type="match status" value="1"/>
</dbReference>
<keyword evidence="9" id="KW-0830">Ubiquinone</keyword>
<dbReference type="PROSITE" id="PS51384">
    <property type="entry name" value="FAD_FR"/>
    <property type="match status" value="1"/>
</dbReference>
<dbReference type="InterPro" id="IPR005303">
    <property type="entry name" value="MOCOS_middle"/>
</dbReference>
<dbReference type="InterPro" id="IPR012675">
    <property type="entry name" value="Beta-grasp_dom_sf"/>
</dbReference>
<dbReference type="SUPFAM" id="SSF52343">
    <property type="entry name" value="Ferredoxin reductase-like, C-terminal NADP-linked domain"/>
    <property type="match status" value="1"/>
</dbReference>
<feature type="domain" description="FAD-binding FR-type" evidence="14">
    <location>
        <begin position="261"/>
        <end position="362"/>
    </location>
</feature>
<evidence type="ECO:0000259" key="14">
    <source>
        <dbReference type="PROSITE" id="PS51384"/>
    </source>
</evidence>
<dbReference type="Gene3D" id="3.10.20.30">
    <property type="match status" value="1"/>
</dbReference>
<comment type="cofactor">
    <cofactor evidence="10">
        <name>[2Fe-2S] cluster</name>
        <dbReference type="ChEBI" id="CHEBI:190135"/>
    </cofactor>
</comment>
<dbReference type="PROSITE" id="PS51340">
    <property type="entry name" value="MOSC"/>
    <property type="match status" value="1"/>
</dbReference>
<dbReference type="CDD" id="cd00207">
    <property type="entry name" value="fer2"/>
    <property type="match status" value="1"/>
</dbReference>
<evidence type="ECO:0000256" key="4">
    <source>
        <dbReference type="ARBA" id="ARBA00022723"/>
    </source>
</evidence>
<gene>
    <name evidence="15" type="ordered locus">CPS_2035</name>
</gene>
<dbReference type="InterPro" id="IPR036010">
    <property type="entry name" value="2Fe-2S_ferredoxin-like_sf"/>
</dbReference>
<evidence type="ECO:0000256" key="1">
    <source>
        <dbReference type="ARBA" id="ARBA00001974"/>
    </source>
</evidence>
<dbReference type="KEGG" id="cps:CPS_2035"/>
<evidence type="ECO:0000256" key="10">
    <source>
        <dbReference type="ARBA" id="ARBA00034078"/>
    </source>
</evidence>
<reference evidence="15" key="1">
    <citation type="journal article" date="2005" name="Proc. Natl. Acad. Sci. U.S.A.">
        <title>The psychrophilic lifestyle as revealed by the genome sequence of Colwellia psychrerythraea 34H through genomic and proteomic analyses.</title>
        <authorList>
            <person name="Methe B.A."/>
            <person name="Nelson K.E."/>
            <person name="Deming J.W."/>
            <person name="Momen B."/>
            <person name="Melamud E."/>
            <person name="Zhang X."/>
            <person name="Moult J."/>
            <person name="Madupu R."/>
            <person name="Nelson W.C."/>
            <person name="Dodson R.J."/>
            <person name="Brinkac L.M."/>
            <person name="Daugherty S.C."/>
            <person name="Durkin A.S."/>
            <person name="DeBoy R.T."/>
            <person name="Kolonay J.F."/>
            <person name="Sullivan S.A."/>
            <person name="Zhou L."/>
            <person name="Davidsen T.M."/>
            <person name="Wu M."/>
            <person name="Huston A.L."/>
            <person name="Lewis M."/>
            <person name="Weaver B."/>
            <person name="Weidman J.F."/>
            <person name="Khouri H."/>
            <person name="Utterback T.R."/>
            <person name="Feldblyum T.V."/>
            <person name="Fraser C.M."/>
        </authorList>
    </citation>
    <scope>NUCLEOTIDE SEQUENCE [LARGE SCALE GENOMIC DNA]</scope>
    <source>
        <strain evidence="15">34H</strain>
    </source>
</reference>
<keyword evidence="2" id="KW-0285">Flavoprotein</keyword>
<dbReference type="STRING" id="167879.CPS_2035"/>
<dbReference type="GO" id="GO:0030151">
    <property type="term" value="F:molybdenum ion binding"/>
    <property type="evidence" value="ECO:0007669"/>
    <property type="project" value="InterPro"/>
</dbReference>
<dbReference type="AlphaFoldDB" id="Q483K3"/>
<organism evidence="15 16">
    <name type="scientific">Colwellia psychrerythraea (strain 34H / ATCC BAA-681)</name>
    <name type="common">Vibrio psychroerythus</name>
    <dbReference type="NCBI Taxonomy" id="167879"/>
    <lineage>
        <taxon>Bacteria</taxon>
        <taxon>Pseudomonadati</taxon>
        <taxon>Pseudomonadota</taxon>
        <taxon>Gammaproteobacteria</taxon>
        <taxon>Alteromonadales</taxon>
        <taxon>Colwelliaceae</taxon>
        <taxon>Colwellia</taxon>
    </lineage>
</organism>
<dbReference type="Pfam" id="PF03473">
    <property type="entry name" value="MOSC"/>
    <property type="match status" value="1"/>
</dbReference>
<evidence type="ECO:0000259" key="12">
    <source>
        <dbReference type="PROSITE" id="PS51085"/>
    </source>
</evidence>
<sequence>MNKITSIYQYPVKGFSGEKLSSVRLRKNKGLPEDRKYALSSGQIKVNENGFWSPSQAFQRMKIRPDLSMFKLERDEDKLQLITPLGKALRIEAGGESSELLSETFGNNTTIHRTTSGQGYWDHKDASISIINISTVEEISRRLGQVIDPLRFRANLYIRSEPWSEFNWLGKKLLIENCELNIIRPIDRCSSTSVDLNTGKNDLNMPALLSRYFGHLFCGVYATVSNGGEIKINNKIRIGSNMNDSELTASIFQTASSKSSNWPRQITVKKIIHETEDICSIWMNDPFMKLGTFSAYKPGQYIHLHGLSNSNVWRCYTVSKIKEDSFRITVKRDNGLGSQAIHNLLPDEKVQMSGPFGNVTIRQSSNSIFLLSAGIGITASVSKLQGLIDMSYDKSIQLIHVARTKRDLALWDEVIKLSEQLPHIKVSLYLTKEKHSTSTFVAGRPNLQAISREIKLAGSDLHICGSEQFTKDISNMFNDKSRLFVDTFFTPVTENKFREIKKCDPIKVTLARSNVTKYWKPEDGTLLEFAEANGAIISSHCRAGICSTCTCNIISGSTAKIIGTKSINRNNTLLCSSVPNETVVLDI</sequence>
<dbReference type="InterPro" id="IPR008333">
    <property type="entry name" value="Cbr1-like_FAD-bd_dom"/>
</dbReference>
<evidence type="ECO:0000259" key="13">
    <source>
        <dbReference type="PROSITE" id="PS51340"/>
    </source>
</evidence>
<keyword evidence="8" id="KW-0411">Iron-sulfur</keyword>
<dbReference type="RefSeq" id="WP_011042857.1">
    <property type="nucleotide sequence ID" value="NC_003910.7"/>
</dbReference>
<dbReference type="CDD" id="cd00322">
    <property type="entry name" value="FNR_like"/>
    <property type="match status" value="1"/>
</dbReference>
<feature type="domain" description="2Fe-2S ferredoxin-type" evidence="12">
    <location>
        <begin position="506"/>
        <end position="587"/>
    </location>
</feature>
<comment type="cofactor">
    <cofactor evidence="1">
        <name>FAD</name>
        <dbReference type="ChEBI" id="CHEBI:57692"/>
    </cofactor>
</comment>
<evidence type="ECO:0000256" key="6">
    <source>
        <dbReference type="ARBA" id="ARBA00023002"/>
    </source>
</evidence>
<dbReference type="PROSITE" id="PS00197">
    <property type="entry name" value="2FE2S_FER_1"/>
    <property type="match status" value="1"/>
</dbReference>
<dbReference type="InterPro" id="IPR039261">
    <property type="entry name" value="FNR_nucleotide-bd"/>
</dbReference>
<dbReference type="InterPro" id="IPR017927">
    <property type="entry name" value="FAD-bd_FR_type"/>
</dbReference>
<keyword evidence="3" id="KW-0001">2Fe-2S</keyword>
<keyword evidence="5" id="KW-0274">FAD</keyword>
<dbReference type="PANTHER" id="PTHR47354">
    <property type="entry name" value="NADH OXIDOREDUCTASE HCR"/>
    <property type="match status" value="1"/>
</dbReference>
<dbReference type="InterPro" id="IPR001041">
    <property type="entry name" value="2Fe-2S_ferredoxin-type"/>
</dbReference>
<evidence type="ECO:0000256" key="7">
    <source>
        <dbReference type="ARBA" id="ARBA00023004"/>
    </source>
</evidence>
<dbReference type="PROSITE" id="PS51085">
    <property type="entry name" value="2FE2S_FER_2"/>
    <property type="match status" value="1"/>
</dbReference>
<dbReference type="Proteomes" id="UP000000547">
    <property type="component" value="Chromosome"/>
</dbReference>
<dbReference type="SUPFAM" id="SSF63380">
    <property type="entry name" value="Riboflavin synthase domain-like"/>
    <property type="match status" value="1"/>
</dbReference>
<evidence type="ECO:0000313" key="15">
    <source>
        <dbReference type="EMBL" id="AAZ27272.1"/>
    </source>
</evidence>
<dbReference type="InterPro" id="IPR050415">
    <property type="entry name" value="MRET"/>
</dbReference>
<keyword evidence="4" id="KW-0479">Metal-binding</keyword>
<dbReference type="HOGENOM" id="CLU_470651_0_0_6"/>
<dbReference type="SUPFAM" id="SSF50800">
    <property type="entry name" value="PK beta-barrel domain-like"/>
    <property type="match status" value="1"/>
</dbReference>
<name>Q483K3_COLP3</name>
<evidence type="ECO:0000256" key="11">
    <source>
        <dbReference type="ARBA" id="ARBA00061434"/>
    </source>
</evidence>
<dbReference type="InterPro" id="IPR006058">
    <property type="entry name" value="2Fe2S_fd_BS"/>
</dbReference>
<dbReference type="Pfam" id="PF03476">
    <property type="entry name" value="MOSC_N"/>
    <property type="match status" value="1"/>
</dbReference>
<evidence type="ECO:0000313" key="16">
    <source>
        <dbReference type="Proteomes" id="UP000000547"/>
    </source>
</evidence>
<evidence type="ECO:0000256" key="2">
    <source>
        <dbReference type="ARBA" id="ARBA00022630"/>
    </source>
</evidence>
<dbReference type="Gene3D" id="3.40.50.80">
    <property type="entry name" value="Nucleotide-binding domain of ferredoxin-NADP reductase (FNR) module"/>
    <property type="match status" value="1"/>
</dbReference>
<evidence type="ECO:0000256" key="8">
    <source>
        <dbReference type="ARBA" id="ARBA00023014"/>
    </source>
</evidence>
<accession>Q483K3</accession>
<dbReference type="InterPro" id="IPR001433">
    <property type="entry name" value="OxRdtase_FAD/NAD-bd"/>
</dbReference>
<dbReference type="GO" id="GO:0030170">
    <property type="term" value="F:pyridoxal phosphate binding"/>
    <property type="evidence" value="ECO:0007669"/>
    <property type="project" value="InterPro"/>
</dbReference>
<feature type="domain" description="MOSC" evidence="13">
    <location>
        <begin position="98"/>
        <end position="239"/>
    </location>
</feature>
<evidence type="ECO:0000256" key="5">
    <source>
        <dbReference type="ARBA" id="ARBA00022827"/>
    </source>
</evidence>
<evidence type="ECO:0000256" key="9">
    <source>
        <dbReference type="ARBA" id="ARBA00023075"/>
    </source>
</evidence>
<dbReference type="GO" id="GO:0051537">
    <property type="term" value="F:2 iron, 2 sulfur cluster binding"/>
    <property type="evidence" value="ECO:0007669"/>
    <property type="project" value="UniProtKB-KW"/>
</dbReference>
<dbReference type="InterPro" id="IPR017938">
    <property type="entry name" value="Riboflavin_synthase-like_b-brl"/>
</dbReference>
<dbReference type="InterPro" id="IPR005302">
    <property type="entry name" value="MoCF_Sase_C"/>
</dbReference>
<dbReference type="Gene3D" id="2.40.30.10">
    <property type="entry name" value="Translation factors"/>
    <property type="match status" value="1"/>
</dbReference>
<dbReference type="EMBL" id="CP000083">
    <property type="protein sequence ID" value="AAZ27272.1"/>
    <property type="molecule type" value="Genomic_DNA"/>
</dbReference>
<keyword evidence="6" id="KW-0560">Oxidoreductase</keyword>
<dbReference type="Pfam" id="PF00175">
    <property type="entry name" value="NAD_binding_1"/>
    <property type="match status" value="1"/>
</dbReference>